<evidence type="ECO:0000313" key="1">
    <source>
        <dbReference type="EMBL" id="AII85756.1"/>
    </source>
</evidence>
<dbReference type="Proteomes" id="UP000028680">
    <property type="component" value="Chromosome"/>
</dbReference>
<accession>A0AAN0RGK1</accession>
<dbReference type="AlphaFoldDB" id="A0AAN0RGK1"/>
<dbReference type="EMBL" id="CP003984">
    <property type="protein sequence ID" value="AII85756.1"/>
    <property type="molecule type" value="Genomic_DNA"/>
</dbReference>
<organism evidence="1 2">
    <name type="scientific">Planktomarina temperata RCA23</name>
    <dbReference type="NCBI Taxonomy" id="666509"/>
    <lineage>
        <taxon>Bacteria</taxon>
        <taxon>Pseudomonadati</taxon>
        <taxon>Pseudomonadota</taxon>
        <taxon>Alphaproteobacteria</taxon>
        <taxon>Rhodobacterales</taxon>
        <taxon>Paracoccaceae</taxon>
        <taxon>Planktomarina</taxon>
    </lineage>
</organism>
<proteinExistence type="predicted"/>
<protein>
    <submittedName>
        <fullName evidence="1">Uncharacterized protein</fullName>
    </submittedName>
</protein>
<name>A0AAN0RGK1_9RHOB</name>
<evidence type="ECO:0000313" key="2">
    <source>
        <dbReference type="Proteomes" id="UP000028680"/>
    </source>
</evidence>
<keyword evidence="2" id="KW-1185">Reference proteome</keyword>
<reference evidence="1 2" key="1">
    <citation type="journal article" date="2014" name="ISME J.">
        <title>Adaptation of an abundant Roseobacter RCA organism to pelagic systems revealed by genomic and transcriptomic analyses.</title>
        <authorList>
            <person name="Voget S."/>
            <person name="Wemheuer B."/>
            <person name="Brinkhoff T."/>
            <person name="Vollmers J."/>
            <person name="Dietrich S."/>
            <person name="Giebel H.A."/>
            <person name="Beardsley C."/>
            <person name="Sardemann C."/>
            <person name="Bakenhus I."/>
            <person name="Billerbeck S."/>
            <person name="Daniel R."/>
            <person name="Simon M."/>
        </authorList>
    </citation>
    <scope>NUCLEOTIDE SEQUENCE [LARGE SCALE GENOMIC DNA]</scope>
    <source>
        <strain evidence="1 2">RCA23</strain>
    </source>
</reference>
<dbReference type="KEGG" id="ptp:RCA23_c01910"/>
<dbReference type="RefSeq" id="WP_044048651.1">
    <property type="nucleotide sequence ID" value="NZ_CP003984.1"/>
</dbReference>
<gene>
    <name evidence="1" type="ORF">RCA23_c01910</name>
</gene>
<sequence length="264" mass="29138">MSLNIGCLVRRFDWMGRWRAPAPLDWLERQGFSAQSEQVDEAHPDYFQDSHHMVVFSQKSQEIWLGLGMSHLFNKLCQSQDLKGLGEGVAMVADDAHGYYGLQEFAQGEAGWGAQVTTAPASMWMRPPSDRTASPQRAKAIASVADLLGARVSVIEACATAQGEDAACGIAWHGQMQDWVLAVMGSDGKTYQQIDYSNFLPTGTLFEAVDPPGGWPRYWRQGDLFAAMQDHLSRAWCGVGLSEFTLNHPMLRGPCLVIELTADK</sequence>